<dbReference type="SUPFAM" id="SSF55729">
    <property type="entry name" value="Acyl-CoA N-acyltransferases (Nat)"/>
    <property type="match status" value="1"/>
</dbReference>
<dbReference type="InterPro" id="IPR000182">
    <property type="entry name" value="GNAT_dom"/>
</dbReference>
<dbReference type="PANTHER" id="PTHR37817">
    <property type="entry name" value="N-ACETYLTRANSFERASE EIS"/>
    <property type="match status" value="1"/>
</dbReference>
<organism evidence="2 3">
    <name type="scientific">Streptomyces luteolus</name>
    <dbReference type="NCBI Taxonomy" id="3043615"/>
    <lineage>
        <taxon>Bacteria</taxon>
        <taxon>Bacillati</taxon>
        <taxon>Actinomycetota</taxon>
        <taxon>Actinomycetes</taxon>
        <taxon>Kitasatosporales</taxon>
        <taxon>Streptomycetaceae</taxon>
        <taxon>Streptomyces</taxon>
    </lineage>
</organism>
<dbReference type="InterPro" id="IPR051554">
    <property type="entry name" value="Acetyltransferase_Eis"/>
</dbReference>
<keyword evidence="3" id="KW-1185">Reference proteome</keyword>
<comment type="caution">
    <text evidence="2">The sequence shown here is derived from an EMBL/GenBank/DDBJ whole genome shotgun (WGS) entry which is preliminary data.</text>
</comment>
<name>A0ABT6T0N4_9ACTN</name>
<dbReference type="EC" id="2.3.1.-" evidence="2"/>
<dbReference type="GO" id="GO:0016746">
    <property type="term" value="F:acyltransferase activity"/>
    <property type="evidence" value="ECO:0007669"/>
    <property type="project" value="UniProtKB-KW"/>
</dbReference>
<gene>
    <name evidence="2" type="ORF">QIT00_22040</name>
</gene>
<dbReference type="EMBL" id="JASCIS010000022">
    <property type="protein sequence ID" value="MDI3421201.1"/>
    <property type="molecule type" value="Genomic_DNA"/>
</dbReference>
<accession>A0ABT6T0N4</accession>
<dbReference type="Gene3D" id="3.40.630.30">
    <property type="match status" value="1"/>
</dbReference>
<feature type="domain" description="N-acetyltransferase" evidence="1">
    <location>
        <begin position="16"/>
        <end position="158"/>
    </location>
</feature>
<sequence length="185" mass="20078">MTEPVTPSTALGLRAVRLGSYSRAEQVEILGNDDDPFGVADTGLTWLPKAVHFGIRLDGRLVAHAGLLRLPVTVGDEDLELVGVGGVAVAADVRGRGLARQVLSAALDHARTMGPRHALLFCRPPLVALYGRLGWHILEQDVLVEQHTGPVVMPLRTMWTALREDEDGNGVRWPAGQLRLRSFPM</sequence>
<proteinExistence type="predicted"/>
<keyword evidence="2" id="KW-0808">Transferase</keyword>
<dbReference type="Proteomes" id="UP001237105">
    <property type="component" value="Unassembled WGS sequence"/>
</dbReference>
<evidence type="ECO:0000313" key="3">
    <source>
        <dbReference type="Proteomes" id="UP001237105"/>
    </source>
</evidence>
<evidence type="ECO:0000259" key="1">
    <source>
        <dbReference type="PROSITE" id="PS51186"/>
    </source>
</evidence>
<dbReference type="PANTHER" id="PTHR37817:SF1">
    <property type="entry name" value="N-ACETYLTRANSFERASE EIS"/>
    <property type="match status" value="1"/>
</dbReference>
<dbReference type="Pfam" id="PF13527">
    <property type="entry name" value="Acetyltransf_9"/>
    <property type="match status" value="1"/>
</dbReference>
<evidence type="ECO:0000313" key="2">
    <source>
        <dbReference type="EMBL" id="MDI3421201.1"/>
    </source>
</evidence>
<protein>
    <submittedName>
        <fullName evidence="2">GNAT family N-acetyltransferase</fullName>
        <ecNumber evidence="2">2.3.1.-</ecNumber>
    </submittedName>
</protein>
<keyword evidence="2" id="KW-0012">Acyltransferase</keyword>
<dbReference type="PROSITE" id="PS51186">
    <property type="entry name" value="GNAT"/>
    <property type="match status" value="1"/>
</dbReference>
<reference evidence="2 3" key="1">
    <citation type="submission" date="2023-05" db="EMBL/GenBank/DDBJ databases">
        <title>Draft genome sequence of Streptomyces sp. B-S-A12 isolated from a cave soil in Thailand.</title>
        <authorList>
            <person name="Chamroensaksri N."/>
            <person name="Muangham S."/>
        </authorList>
    </citation>
    <scope>NUCLEOTIDE SEQUENCE [LARGE SCALE GENOMIC DNA]</scope>
    <source>
        <strain evidence="2 3">B-S-A12</strain>
    </source>
</reference>
<dbReference type="RefSeq" id="WP_282537063.1">
    <property type="nucleotide sequence ID" value="NZ_JASCIS010000022.1"/>
</dbReference>
<dbReference type="InterPro" id="IPR016181">
    <property type="entry name" value="Acyl_CoA_acyltransferase"/>
</dbReference>